<keyword evidence="1" id="KW-0812">Transmembrane</keyword>
<evidence type="ECO:0000313" key="2">
    <source>
        <dbReference type="EMBL" id="KKI52344.1"/>
    </source>
</evidence>
<organism evidence="2 3">
    <name type="scientific">Christensenella hongkongensis</name>
    <dbReference type="NCBI Taxonomy" id="270498"/>
    <lineage>
        <taxon>Bacteria</taxon>
        <taxon>Bacillati</taxon>
        <taxon>Bacillota</taxon>
        <taxon>Clostridia</taxon>
        <taxon>Christensenellales</taxon>
        <taxon>Christensenellaceae</taxon>
        <taxon>Christensenella</taxon>
    </lineage>
</organism>
<comment type="caution">
    <text evidence="2">The sequence shown here is derived from an EMBL/GenBank/DDBJ whole genome shotgun (WGS) entry which is preliminary data.</text>
</comment>
<protein>
    <submittedName>
        <fullName evidence="2">Uncharacterized protein</fullName>
    </submittedName>
</protein>
<name>A0A0M2NII4_9FIRM</name>
<accession>A0A0M2NII4</accession>
<feature type="transmembrane region" description="Helical" evidence="1">
    <location>
        <begin position="17"/>
        <end position="37"/>
    </location>
</feature>
<evidence type="ECO:0000256" key="1">
    <source>
        <dbReference type="SAM" id="Phobius"/>
    </source>
</evidence>
<sequence>MESAVTSPLNTDFKAPFLSLLIKMYAIPFAAIHVFAFRFTPHQTIAFTGQPQNRLRLRDARTL</sequence>
<dbReference type="EMBL" id="LAYJ01000022">
    <property type="protein sequence ID" value="KKI52344.1"/>
    <property type="molecule type" value="Genomic_DNA"/>
</dbReference>
<dbReference type="AlphaFoldDB" id="A0A0M2NII4"/>
<evidence type="ECO:0000313" key="3">
    <source>
        <dbReference type="Proteomes" id="UP000034076"/>
    </source>
</evidence>
<reference evidence="2 3" key="1">
    <citation type="submission" date="2015-04" db="EMBL/GenBank/DDBJ databases">
        <title>Draft genome sequence of bacteremic isolate Catabacter hongkongensis type strain HKU16T.</title>
        <authorList>
            <person name="Lau S.K."/>
            <person name="Teng J.L."/>
            <person name="Huang Y."/>
            <person name="Curreem S.O."/>
            <person name="Tsui S.K."/>
            <person name="Woo P.C."/>
        </authorList>
    </citation>
    <scope>NUCLEOTIDE SEQUENCE [LARGE SCALE GENOMIC DNA]</scope>
    <source>
        <strain evidence="2 3">HKU16</strain>
    </source>
</reference>
<dbReference type="Proteomes" id="UP000034076">
    <property type="component" value="Unassembled WGS sequence"/>
</dbReference>
<gene>
    <name evidence="2" type="ORF">CHK_0114</name>
</gene>
<keyword evidence="1" id="KW-0472">Membrane</keyword>
<dbReference type="STRING" id="270498.CHK_0114"/>
<keyword evidence="3" id="KW-1185">Reference proteome</keyword>
<proteinExistence type="predicted"/>
<keyword evidence="1" id="KW-1133">Transmembrane helix</keyword>